<accession>A0ABW5QSM5</accession>
<dbReference type="RefSeq" id="WP_379269827.1">
    <property type="nucleotide sequence ID" value="NZ_JBHUGT010000031.1"/>
</dbReference>
<evidence type="ECO:0000313" key="2">
    <source>
        <dbReference type="Proteomes" id="UP001597493"/>
    </source>
</evidence>
<organism evidence="1 2">
    <name type="scientific">Paenibacillus thailandensis</name>
    <dbReference type="NCBI Taxonomy" id="393250"/>
    <lineage>
        <taxon>Bacteria</taxon>
        <taxon>Bacillati</taxon>
        <taxon>Bacillota</taxon>
        <taxon>Bacilli</taxon>
        <taxon>Bacillales</taxon>
        <taxon>Paenibacillaceae</taxon>
        <taxon>Paenibacillus</taxon>
    </lineage>
</organism>
<protein>
    <submittedName>
        <fullName evidence="1">Thiazole-containing bacteriocin maturation protein</fullName>
    </submittedName>
</protein>
<comment type="caution">
    <text evidence="1">The sequence shown here is derived from an EMBL/GenBank/DDBJ whole genome shotgun (WGS) entry which is preliminary data.</text>
</comment>
<dbReference type="EMBL" id="JBHUMY010000001">
    <property type="protein sequence ID" value="MFD2659088.1"/>
    <property type="molecule type" value="Genomic_DNA"/>
</dbReference>
<reference evidence="2" key="1">
    <citation type="journal article" date="2019" name="Int. J. Syst. Evol. Microbiol.">
        <title>The Global Catalogue of Microorganisms (GCM) 10K type strain sequencing project: providing services to taxonomists for standard genome sequencing and annotation.</title>
        <authorList>
            <consortium name="The Broad Institute Genomics Platform"/>
            <consortium name="The Broad Institute Genome Sequencing Center for Infectious Disease"/>
            <person name="Wu L."/>
            <person name="Ma J."/>
        </authorList>
    </citation>
    <scope>NUCLEOTIDE SEQUENCE [LARGE SCALE GENOMIC DNA]</scope>
    <source>
        <strain evidence="2">TISTR 1827</strain>
    </source>
</reference>
<gene>
    <name evidence="1" type="ORF">ACFSW5_02285</name>
</gene>
<evidence type="ECO:0000313" key="1">
    <source>
        <dbReference type="EMBL" id="MFD2659088.1"/>
    </source>
</evidence>
<dbReference type="InterPro" id="IPR022368">
    <property type="entry name" value="Thiazole_bacteriocin_mat_put"/>
</dbReference>
<dbReference type="NCBIfam" id="TIGR03693">
    <property type="entry name" value="ocin_ThiF_like"/>
    <property type="match status" value="1"/>
</dbReference>
<name>A0ABW5QSM5_9BACL</name>
<dbReference type="Gene3D" id="3.40.50.720">
    <property type="entry name" value="NAD(P)-binding Rossmann-like Domain"/>
    <property type="match status" value="1"/>
</dbReference>
<sequence length="634" mass="70381">MRLKVKGDTFYLPGPDGGVYFRNNVGSFRMEGGTIAQWIEKLIPMFNGEYSMADLTDGLTDQYREHVYKIAEVLYTNGFVRDVSQDRLHRLPDGILRKYASQIEFLDSFGGSGAYRLQLYRQAKVLAVGSGSFFVALIKSLLESGLPQFRMLITDSETTNRQRISELLEYARATDPEVKAQEIHLPKKGSMDWHAVIEPFDLILYVAQESGMEELKALNSACRKKKALLPAMFMEQAGLAGPLVHPDSDSGLESAWRRIHRGALCKDPDLHTVSTTAEALLANVIVFEAFKTITGATESELKNKLFLLNLETLEGRWHTFLPHPLAAGGTPPAAQPVIDFEPRAREQGSHGLISYFSRLTSAETGIFHRWEEGDLRQLPLSQCLVQAADPLSEGAAELLPEIVCNGLNHDEARREAGLAGIEAYVSRLAEVSAGSSLEPRSFEFLGVGAGETIQEGVARGLQKCLTERLRKRLETRKPTVNRIRLGRVEDDNCRYYLRTLTTMQGAPKIGLGEEVFGFPAVWVGTKDGWYGCTDLSLTAALSRVLRQALLKAQNKGVYRAAQALELATVIEREEAPGFVSLPAREPSGEELQTAMQLLKRNRQRLLVFDLATEPFLKEELAGVFGVLLREEGSH</sequence>
<keyword evidence="2" id="KW-1185">Reference proteome</keyword>
<proteinExistence type="predicted"/>
<dbReference type="Proteomes" id="UP001597493">
    <property type="component" value="Unassembled WGS sequence"/>
</dbReference>